<dbReference type="RefSeq" id="XP_005187793.1">
    <property type="nucleotide sequence ID" value="XM_005187736.3"/>
</dbReference>
<evidence type="ECO:0000313" key="9">
    <source>
        <dbReference type="RefSeq" id="XP_005187794.1"/>
    </source>
</evidence>
<name>A0A1I8N1V9_MUSDO</name>
<evidence type="ECO:0000256" key="2">
    <source>
        <dbReference type="ARBA" id="ARBA00023242"/>
    </source>
</evidence>
<reference evidence="6" key="1">
    <citation type="submission" date="2020-05" db="UniProtKB">
        <authorList>
            <consortium name="EnsemblMetazoa"/>
        </authorList>
    </citation>
    <scope>IDENTIFICATION</scope>
    <source>
        <strain evidence="6">Aabys</strain>
    </source>
</reference>
<proteinExistence type="predicted"/>
<evidence type="ECO:0000313" key="6">
    <source>
        <dbReference type="EnsemblMetazoa" id="MDOA010668-PB"/>
    </source>
</evidence>
<dbReference type="EnsemblMetazoa" id="MDOA010668-RA">
    <property type="protein sequence ID" value="MDOA010668-PA"/>
    <property type="gene ID" value="MDOA010668"/>
</dbReference>
<keyword evidence="3" id="KW-0175">Coiled coil</keyword>
<dbReference type="eggNOG" id="KOG4036">
    <property type="taxonomic scope" value="Eukaryota"/>
</dbReference>
<evidence type="ECO:0000256" key="3">
    <source>
        <dbReference type="SAM" id="Coils"/>
    </source>
</evidence>
<dbReference type="PANTHER" id="PTHR13495">
    <property type="entry name" value="NEFA-INTERACTING NUCLEAR PROTEIN NIP30"/>
    <property type="match status" value="1"/>
</dbReference>
<feature type="coiled-coil region" evidence="3">
    <location>
        <begin position="87"/>
        <end position="121"/>
    </location>
</feature>
<accession>A0A1I8N1V9</accession>
<dbReference type="RefSeq" id="XP_019893835.1">
    <property type="nucleotide sequence ID" value="XM_020038276.1"/>
</dbReference>
<feature type="compositionally biased region" description="Low complexity" evidence="4">
    <location>
        <begin position="213"/>
        <end position="222"/>
    </location>
</feature>
<dbReference type="EnsemblMetazoa" id="MDOA010668-RC">
    <property type="protein sequence ID" value="MDOA010668-PC"/>
    <property type="gene ID" value="MDOA010668"/>
</dbReference>
<organism evidence="6">
    <name type="scientific">Musca domestica</name>
    <name type="common">House fly</name>
    <dbReference type="NCBI Taxonomy" id="7370"/>
    <lineage>
        <taxon>Eukaryota</taxon>
        <taxon>Metazoa</taxon>
        <taxon>Ecdysozoa</taxon>
        <taxon>Arthropoda</taxon>
        <taxon>Hexapoda</taxon>
        <taxon>Insecta</taxon>
        <taxon>Pterygota</taxon>
        <taxon>Neoptera</taxon>
        <taxon>Endopterygota</taxon>
        <taxon>Diptera</taxon>
        <taxon>Brachycera</taxon>
        <taxon>Muscomorpha</taxon>
        <taxon>Muscoidea</taxon>
        <taxon>Muscidae</taxon>
        <taxon>Musca</taxon>
    </lineage>
</organism>
<keyword evidence="7" id="KW-1185">Reference proteome</keyword>
<dbReference type="OrthoDB" id="75807at2759"/>
<dbReference type="GO" id="GO:0005634">
    <property type="term" value="C:nucleus"/>
    <property type="evidence" value="ECO:0007669"/>
    <property type="project" value="UniProtKB-SubCell"/>
</dbReference>
<dbReference type="RefSeq" id="XP_005187794.1">
    <property type="nucleotide sequence ID" value="XM_005187737.3"/>
</dbReference>
<dbReference type="VEuPathDB" id="VectorBase:MDOA010668"/>
<dbReference type="STRING" id="7370.A0A1I8N1V9"/>
<dbReference type="EnsemblMetazoa" id="MDOA010668-RB">
    <property type="protein sequence ID" value="MDOA010668-PB"/>
    <property type="gene ID" value="MDOA010668"/>
</dbReference>
<dbReference type="KEGG" id="mde:101889770"/>
<feature type="domain" description="FAM192A/Fyv6 N-terminal" evidence="5">
    <location>
        <begin position="5"/>
        <end position="105"/>
    </location>
</feature>
<evidence type="ECO:0000259" key="5">
    <source>
        <dbReference type="Pfam" id="PF10187"/>
    </source>
</evidence>
<evidence type="ECO:0000313" key="10">
    <source>
        <dbReference type="RefSeq" id="XP_019893835.1"/>
    </source>
</evidence>
<evidence type="ECO:0000313" key="11">
    <source>
        <dbReference type="RefSeq" id="XP_058977501.1"/>
    </source>
</evidence>
<feature type="compositionally biased region" description="Basic and acidic residues" evidence="4">
    <location>
        <begin position="225"/>
        <end position="253"/>
    </location>
</feature>
<reference evidence="8 9" key="2">
    <citation type="submission" date="2025-04" db="UniProtKB">
        <authorList>
            <consortium name="RefSeq"/>
        </authorList>
    </citation>
    <scope>IDENTIFICATION</scope>
    <source>
        <strain evidence="8 9">Aabys</strain>
        <tissue evidence="11">Whole body</tissue>
    </source>
</reference>
<dbReference type="Pfam" id="PF10187">
    <property type="entry name" value="FAM192A_Fyv6_N"/>
    <property type="match status" value="1"/>
</dbReference>
<dbReference type="RefSeq" id="XP_058977501.1">
    <property type="nucleotide sequence ID" value="XM_059121518.1"/>
</dbReference>
<protein>
    <submittedName>
        <fullName evidence="11">PSME3-interacting protein</fullName>
    </submittedName>
    <submittedName>
        <fullName evidence="8 9">Protein FAM192A</fullName>
    </submittedName>
</protein>
<gene>
    <name evidence="6" type="primary">101889770</name>
    <name evidence="8 9 10 11" type="synonym">LOC101889770</name>
</gene>
<dbReference type="InterPro" id="IPR039845">
    <property type="entry name" value="FAM192A"/>
</dbReference>
<evidence type="ECO:0000256" key="1">
    <source>
        <dbReference type="ARBA" id="ARBA00004123"/>
    </source>
</evidence>
<evidence type="ECO:0000313" key="7">
    <source>
        <dbReference type="Proteomes" id="UP001652621"/>
    </source>
</evidence>
<feature type="region of interest" description="Disordered" evidence="4">
    <location>
        <begin position="206"/>
        <end position="253"/>
    </location>
</feature>
<sequence length="253" mass="29167">MSSGFITESELAEARKRRQEEWEKVRTADQPLERPEEYDSRSLYDRLKEQKMKKDLEYEETHKLKNLIRGLDEDEVSFLELVDKNKMGIEKEKLLEEERELNDFRNRVTTLQEETENKKIQTELKTKLRVQSSAARPSQKSLLGIGIKRKNGESTNSCGASENKHIKPMTNEDTMSKKNEEIPKSLKNIKTNELDVGHLKCVAILPGLGPYNESSDSEISSGSEDEPHGCDDNCKYDLVGRKHEKKKNSQDDH</sequence>
<evidence type="ECO:0000313" key="8">
    <source>
        <dbReference type="RefSeq" id="XP_005187793.1"/>
    </source>
</evidence>
<comment type="subcellular location">
    <subcellularLocation>
        <location evidence="1">Nucleus</location>
    </subcellularLocation>
</comment>
<dbReference type="VEuPathDB" id="VectorBase:MDOMA2_002525"/>
<dbReference type="GeneID" id="101889770"/>
<evidence type="ECO:0000256" key="4">
    <source>
        <dbReference type="SAM" id="MobiDB-lite"/>
    </source>
</evidence>
<dbReference type="EnsemblMetazoa" id="MDOA010668-RD">
    <property type="protein sequence ID" value="MDOA010668-PD"/>
    <property type="gene ID" value="MDOA010668"/>
</dbReference>
<dbReference type="PANTHER" id="PTHR13495:SF0">
    <property type="entry name" value="PSME3-INTERACTING PROTEIN"/>
    <property type="match status" value="1"/>
</dbReference>
<keyword evidence="2" id="KW-0539">Nucleus</keyword>
<dbReference type="InterPro" id="IPR019331">
    <property type="entry name" value="FAM192A/Fyv6_N"/>
</dbReference>
<dbReference type="Proteomes" id="UP001652621">
    <property type="component" value="Unplaced"/>
</dbReference>
<dbReference type="AlphaFoldDB" id="A0A1I8N1V9"/>